<keyword evidence="2" id="KW-1185">Reference proteome</keyword>
<proteinExistence type="predicted"/>
<dbReference type="RefSeq" id="WP_243013106.1">
    <property type="nucleotide sequence ID" value="NZ_JALGAR010000006.1"/>
</dbReference>
<gene>
    <name evidence="1" type="ORF">MQH31_17565</name>
</gene>
<evidence type="ECO:0000313" key="2">
    <source>
        <dbReference type="Proteomes" id="UP001165341"/>
    </source>
</evidence>
<dbReference type="EMBL" id="JALGAR010000006">
    <property type="protein sequence ID" value="MCI4659615.1"/>
    <property type="molecule type" value="Genomic_DNA"/>
</dbReference>
<comment type="caution">
    <text evidence="1">The sequence shown here is derived from an EMBL/GenBank/DDBJ whole genome shotgun (WGS) entry which is preliminary data.</text>
</comment>
<dbReference type="Proteomes" id="UP001165341">
    <property type="component" value="Unassembled WGS sequence"/>
</dbReference>
<reference evidence="1" key="1">
    <citation type="submission" date="2022-03" db="EMBL/GenBank/DDBJ databases">
        <title>Cryobacterium sp. nov. strain ZS14-85, isolated from Antarctic soil.</title>
        <authorList>
            <person name="Li J."/>
            <person name="Niu G."/>
        </authorList>
    </citation>
    <scope>NUCLEOTIDE SEQUENCE</scope>
    <source>
        <strain evidence="1">ZS14-85</strain>
    </source>
</reference>
<sequence>MTTSRYDAKDDQPYGTCQTCGIEIATETMKDEHFASTMKDDAGKTVRRSHSILITNPGRADRVESAVGDLVDTAITDALDELEGLIADEHITREEATAAIARWSEFADEWSRE</sequence>
<protein>
    <submittedName>
        <fullName evidence="1">Uncharacterized protein</fullName>
    </submittedName>
</protein>
<name>A0AA41UH74_9MICO</name>
<dbReference type="AlphaFoldDB" id="A0AA41UH74"/>
<accession>A0AA41UH74</accession>
<organism evidence="1 2">
    <name type="scientific">Cryobacterium zhongshanensis</name>
    <dbReference type="NCBI Taxonomy" id="2928153"/>
    <lineage>
        <taxon>Bacteria</taxon>
        <taxon>Bacillati</taxon>
        <taxon>Actinomycetota</taxon>
        <taxon>Actinomycetes</taxon>
        <taxon>Micrococcales</taxon>
        <taxon>Microbacteriaceae</taxon>
        <taxon>Cryobacterium</taxon>
    </lineage>
</organism>
<evidence type="ECO:0000313" key="1">
    <source>
        <dbReference type="EMBL" id="MCI4659615.1"/>
    </source>
</evidence>